<feature type="signal peptide" evidence="1">
    <location>
        <begin position="1"/>
        <end position="22"/>
    </location>
</feature>
<evidence type="ECO:0000256" key="1">
    <source>
        <dbReference type="SAM" id="SignalP"/>
    </source>
</evidence>
<feature type="chain" id="PRO_5018130772" evidence="1">
    <location>
        <begin position="23"/>
        <end position="97"/>
    </location>
</feature>
<evidence type="ECO:0000313" key="2">
    <source>
        <dbReference type="EMBL" id="RMZ52297.1"/>
    </source>
</evidence>
<dbReference type="AlphaFoldDB" id="A0A3M7KPJ9"/>
<sequence length="97" mass="11976">MKKTSALLLLTMLVAAFAIAAADDGKFRFERSSPLQSSREEYRSGYRPNDWQRYYWCERYRGFRSYCYYWWWYNGHYYYNFCPGGRCSRGERRRPFH</sequence>
<keyword evidence="1" id="KW-0732">Signal</keyword>
<comment type="caution">
    <text evidence="2">The sequence shown here is derived from an EMBL/GenBank/DDBJ whole genome shotgun (WGS) entry which is preliminary data.</text>
</comment>
<gene>
    <name evidence="2" type="ORF">APUTEX25_001687</name>
</gene>
<name>A0A3M7KPJ9_AUXPR</name>
<proteinExistence type="predicted"/>
<reference evidence="3" key="1">
    <citation type="journal article" date="2018" name="Algal Res.">
        <title>Characterization of plant carbon substrate utilization by Auxenochlorella protothecoides.</title>
        <authorList>
            <person name="Vogler B.W."/>
            <person name="Starkenburg S.R."/>
            <person name="Sudasinghe N."/>
            <person name="Schambach J.Y."/>
            <person name="Rollin J.A."/>
            <person name="Pattathil S."/>
            <person name="Barry A.N."/>
        </authorList>
    </citation>
    <scope>NUCLEOTIDE SEQUENCE [LARGE SCALE GENOMIC DNA]</scope>
    <source>
        <strain evidence="3">UTEX 25</strain>
    </source>
</reference>
<evidence type="ECO:0000313" key="3">
    <source>
        <dbReference type="Proteomes" id="UP000279271"/>
    </source>
</evidence>
<organism evidence="2 3">
    <name type="scientific">Auxenochlorella protothecoides</name>
    <name type="common">Green microalga</name>
    <name type="synonym">Chlorella protothecoides</name>
    <dbReference type="NCBI Taxonomy" id="3075"/>
    <lineage>
        <taxon>Eukaryota</taxon>
        <taxon>Viridiplantae</taxon>
        <taxon>Chlorophyta</taxon>
        <taxon>core chlorophytes</taxon>
        <taxon>Trebouxiophyceae</taxon>
        <taxon>Chlorellales</taxon>
        <taxon>Chlorellaceae</taxon>
        <taxon>Auxenochlorella</taxon>
    </lineage>
</organism>
<dbReference type="Proteomes" id="UP000279271">
    <property type="component" value="Unassembled WGS sequence"/>
</dbReference>
<protein>
    <submittedName>
        <fullName evidence="2">Uncharacterized protein</fullName>
    </submittedName>
</protein>
<dbReference type="EMBL" id="QOKY01000213">
    <property type="protein sequence ID" value="RMZ52297.1"/>
    <property type="molecule type" value="Genomic_DNA"/>
</dbReference>
<accession>A0A3M7KPJ9</accession>